<evidence type="ECO:0008006" key="4">
    <source>
        <dbReference type="Google" id="ProtNLM"/>
    </source>
</evidence>
<dbReference type="EMBL" id="AQQY01000007">
    <property type="protein sequence ID" value="KCV81521.1"/>
    <property type="molecule type" value="Genomic_DNA"/>
</dbReference>
<name>A0A058ZL32_9RHOB</name>
<feature type="transmembrane region" description="Helical" evidence="1">
    <location>
        <begin position="12"/>
        <end position="29"/>
    </location>
</feature>
<keyword evidence="1" id="KW-0472">Membrane</keyword>
<proteinExistence type="predicted"/>
<keyword evidence="3" id="KW-1185">Reference proteome</keyword>
<dbReference type="STRING" id="1461693.ATO10_11432"/>
<feature type="transmembrane region" description="Helical" evidence="1">
    <location>
        <begin position="240"/>
        <end position="263"/>
    </location>
</feature>
<dbReference type="Pfam" id="PF13687">
    <property type="entry name" value="DUF4153"/>
    <property type="match status" value="1"/>
</dbReference>
<gene>
    <name evidence="2" type="ORF">ATO10_11432</name>
</gene>
<dbReference type="OrthoDB" id="7402611at2"/>
<evidence type="ECO:0000313" key="2">
    <source>
        <dbReference type="EMBL" id="KCV81521.1"/>
    </source>
</evidence>
<feature type="transmembrane region" description="Helical" evidence="1">
    <location>
        <begin position="101"/>
        <end position="120"/>
    </location>
</feature>
<dbReference type="Proteomes" id="UP000024836">
    <property type="component" value="Unassembled WGS sequence"/>
</dbReference>
<organism evidence="2 3">
    <name type="scientific">Actibacterium atlanticum</name>
    <dbReference type="NCBI Taxonomy" id="1461693"/>
    <lineage>
        <taxon>Bacteria</taxon>
        <taxon>Pseudomonadati</taxon>
        <taxon>Pseudomonadota</taxon>
        <taxon>Alphaproteobacteria</taxon>
        <taxon>Rhodobacterales</taxon>
        <taxon>Roseobacteraceae</taxon>
        <taxon>Actibacterium</taxon>
    </lineage>
</organism>
<feature type="transmembrane region" description="Helical" evidence="1">
    <location>
        <begin position="41"/>
        <end position="62"/>
    </location>
</feature>
<feature type="transmembrane region" description="Helical" evidence="1">
    <location>
        <begin position="181"/>
        <end position="201"/>
    </location>
</feature>
<feature type="transmembrane region" description="Helical" evidence="1">
    <location>
        <begin position="348"/>
        <end position="367"/>
    </location>
</feature>
<evidence type="ECO:0000256" key="1">
    <source>
        <dbReference type="SAM" id="Phobius"/>
    </source>
</evidence>
<comment type="caution">
    <text evidence="2">The sequence shown here is derived from an EMBL/GenBank/DDBJ whole genome shotgun (WGS) entry which is preliminary data.</text>
</comment>
<reference evidence="2 3" key="1">
    <citation type="submission" date="2013-04" db="EMBL/GenBank/DDBJ databases">
        <title>Shimia sp. 22II-S11-Z10 Genome Sequencing.</title>
        <authorList>
            <person name="Lai Q."/>
            <person name="Li G."/>
            <person name="Shao Z."/>
        </authorList>
    </citation>
    <scope>NUCLEOTIDE SEQUENCE [LARGE SCALE GENOMIC DNA]</scope>
    <source>
        <strain evidence="3">22II-S11-Z10</strain>
    </source>
</reference>
<accession>A0A058ZL32</accession>
<evidence type="ECO:0000313" key="3">
    <source>
        <dbReference type="Proteomes" id="UP000024836"/>
    </source>
</evidence>
<dbReference type="InterPro" id="IPR025291">
    <property type="entry name" value="DUF4153"/>
</dbReference>
<dbReference type="AlphaFoldDB" id="A0A058ZL32"/>
<feature type="transmembrane region" description="Helical" evidence="1">
    <location>
        <begin position="69"/>
        <end position="89"/>
    </location>
</feature>
<keyword evidence="1" id="KW-1133">Transmembrane helix</keyword>
<dbReference type="RefSeq" id="WP_035251614.1">
    <property type="nucleotide sequence ID" value="NZ_AQQY01000007.1"/>
</dbReference>
<dbReference type="eggNOG" id="COG0474">
    <property type="taxonomic scope" value="Bacteria"/>
</dbReference>
<protein>
    <recommendedName>
        <fullName evidence="4">DUF4153 domain-containing protein</fullName>
    </recommendedName>
</protein>
<keyword evidence="1" id="KW-0812">Transmembrane</keyword>
<feature type="transmembrane region" description="Helical" evidence="1">
    <location>
        <begin position="314"/>
        <end position="336"/>
    </location>
</feature>
<feature type="transmembrane region" description="Helical" evidence="1">
    <location>
        <begin position="141"/>
        <end position="161"/>
    </location>
</feature>
<feature type="transmembrane region" description="Helical" evidence="1">
    <location>
        <begin position="284"/>
        <end position="302"/>
    </location>
</feature>
<feature type="transmembrane region" description="Helical" evidence="1">
    <location>
        <begin position="213"/>
        <end position="234"/>
    </location>
</feature>
<sequence>MALNPSPTLGRAMMGAIGALAGLCLWLLVDVLDDQLRAVPRLFLALVAFYGVFFTSLLALLGPLRLRRAGPFAALQGVGVTALVLWFSLRFDHIEQTLESPTAWVAAIILTLIPLPFAIAQVKEGRWSDYSGLFAHSWDIVVRYAAAWVFVGLAWGVVMLSDQLFQLVGIELIEHLLDVDPVPFLLTGTALGVALAVVNELSDYVSPYLVLRLLRLLLPVVLVVMAVFLVALPFRGLSHLFGGFSAAATLMTMAMGATTLITTALDADDSRAVASAPMRVMAQLMALILPALGVLAAVAIWLRVDQYGWTPDRLAASVIAALVLAYGLAYAVSVILRGDWTGHIRRVNMVLALAALVVSAAWLSPLLNAHRISTNSQVDRFEAGQTDVADLDLWLIGREWGRAGQAGLARLQTMEGHPQADVLQQRITRLNDADSRYDFANEDRAVTAETQLRDLADLLQVVPEGKSVPDWFWDGLPLHKVEQLQRACARRTPAQNRGCMVLFADLSDLVDGDEAVVFALSANDSLVVDGYFNRTGRIDTRRANFLGGSNLTKGGAAVLDQLAEGAFALAPVPARVLELGGRQLYFAP</sequence>